<sequence length="96" mass="10802">KTRLVLDLVRGKDPLKALDILKFTNKAVAEDVSKVVNSAIHNAVHNNSWDKKKLVISEAFVNEAPTFKRGMAVARGRYHQILKRNCHITIGVQQIN</sequence>
<dbReference type="GO" id="GO:0006412">
    <property type="term" value="P:translation"/>
    <property type="evidence" value="ECO:0007669"/>
    <property type="project" value="InterPro"/>
</dbReference>
<dbReference type="SUPFAM" id="SSF54843">
    <property type="entry name" value="Ribosomal protein L22"/>
    <property type="match status" value="1"/>
</dbReference>
<dbReference type="PANTHER" id="PTHR13501:SF8">
    <property type="entry name" value="LARGE RIBOSOMAL SUBUNIT PROTEIN UL22M"/>
    <property type="match status" value="1"/>
</dbReference>
<dbReference type="GO" id="GO:0019843">
    <property type="term" value="F:rRNA binding"/>
    <property type="evidence" value="ECO:0007669"/>
    <property type="project" value="UniProtKB-KW"/>
</dbReference>
<dbReference type="CDD" id="cd00336">
    <property type="entry name" value="Ribosomal_L22"/>
    <property type="match status" value="1"/>
</dbReference>
<dbReference type="EMBL" id="JAGQLL010000025">
    <property type="protein sequence ID" value="MCA9380013.1"/>
    <property type="molecule type" value="Genomic_DNA"/>
</dbReference>
<protein>
    <recommendedName>
        <fullName evidence="8">50S ribosomal protein L22</fullName>
    </recommendedName>
</protein>
<evidence type="ECO:0000256" key="5">
    <source>
        <dbReference type="ARBA" id="ARBA00023274"/>
    </source>
</evidence>
<dbReference type="Proteomes" id="UP000745577">
    <property type="component" value="Unassembled WGS sequence"/>
</dbReference>
<dbReference type="InterPro" id="IPR005727">
    <property type="entry name" value="Ribosomal_uL22_bac/chlpt-type"/>
</dbReference>
<accession>A0A955L0F2</accession>
<feature type="non-terminal residue" evidence="9">
    <location>
        <position position="1"/>
    </location>
</feature>
<proteinExistence type="inferred from homology"/>
<keyword evidence="5 6" id="KW-0687">Ribonucleoprotein</keyword>
<evidence type="ECO:0000313" key="9">
    <source>
        <dbReference type="EMBL" id="MCA9380013.1"/>
    </source>
</evidence>
<evidence type="ECO:0000313" key="10">
    <source>
        <dbReference type="Proteomes" id="UP000745577"/>
    </source>
</evidence>
<name>A0A955L0F2_9BACT</name>
<comment type="function">
    <text evidence="8">This protein binds specifically to 23S rRNA; its binding is stimulated by other ribosomal proteins, e.g., L4, L17, and L20. It is important during the early stages of 50S assembly. It makes multiple contacts with different domains of the 23S rRNA in the assembled 50S subunit and ribosome.</text>
</comment>
<evidence type="ECO:0000256" key="1">
    <source>
        <dbReference type="ARBA" id="ARBA00009451"/>
    </source>
</evidence>
<dbReference type="GO" id="GO:0003735">
    <property type="term" value="F:structural constituent of ribosome"/>
    <property type="evidence" value="ECO:0007669"/>
    <property type="project" value="InterPro"/>
</dbReference>
<dbReference type="Gene3D" id="3.90.470.10">
    <property type="entry name" value="Ribosomal protein L22/L17"/>
    <property type="match status" value="1"/>
</dbReference>
<comment type="subunit">
    <text evidence="7">Part of the 50S ribosomal subunit.</text>
</comment>
<evidence type="ECO:0000256" key="2">
    <source>
        <dbReference type="ARBA" id="ARBA00022730"/>
    </source>
</evidence>
<keyword evidence="3 7" id="KW-0694">RNA-binding</keyword>
<dbReference type="GO" id="GO:0022625">
    <property type="term" value="C:cytosolic large ribosomal subunit"/>
    <property type="evidence" value="ECO:0007669"/>
    <property type="project" value="TreeGrafter"/>
</dbReference>
<dbReference type="InterPro" id="IPR001063">
    <property type="entry name" value="Ribosomal_uL22"/>
</dbReference>
<evidence type="ECO:0000256" key="4">
    <source>
        <dbReference type="ARBA" id="ARBA00022980"/>
    </source>
</evidence>
<evidence type="ECO:0000256" key="3">
    <source>
        <dbReference type="ARBA" id="ARBA00022884"/>
    </source>
</evidence>
<comment type="similarity">
    <text evidence="1 6">Belongs to the universal ribosomal protein uL22 family.</text>
</comment>
<dbReference type="InterPro" id="IPR036394">
    <property type="entry name" value="Ribosomal_uL22_sf"/>
</dbReference>
<reference evidence="9" key="1">
    <citation type="submission" date="2020-04" db="EMBL/GenBank/DDBJ databases">
        <authorList>
            <person name="Zhang T."/>
        </authorList>
    </citation>
    <scope>NUCLEOTIDE SEQUENCE</scope>
    <source>
        <strain evidence="9">HKST-UBA15</strain>
    </source>
</reference>
<dbReference type="InterPro" id="IPR047867">
    <property type="entry name" value="Ribosomal_uL22_bac/org-type"/>
</dbReference>
<organism evidence="9 10">
    <name type="scientific">Candidatus Dojkabacteria bacterium</name>
    <dbReference type="NCBI Taxonomy" id="2099670"/>
    <lineage>
        <taxon>Bacteria</taxon>
        <taxon>Candidatus Dojkabacteria</taxon>
    </lineage>
</organism>
<dbReference type="PANTHER" id="PTHR13501">
    <property type="entry name" value="CHLOROPLAST 50S RIBOSOMAL PROTEIN L22-RELATED"/>
    <property type="match status" value="1"/>
</dbReference>
<keyword evidence="2 7" id="KW-0699">rRNA-binding</keyword>
<comment type="caution">
    <text evidence="9">The sequence shown here is derived from an EMBL/GenBank/DDBJ whole genome shotgun (WGS) entry which is preliminary data.</text>
</comment>
<dbReference type="Pfam" id="PF00237">
    <property type="entry name" value="Ribosomal_L22"/>
    <property type="match status" value="1"/>
</dbReference>
<keyword evidence="4 6" id="KW-0689">Ribosomal protein</keyword>
<evidence type="ECO:0000256" key="8">
    <source>
        <dbReference type="RuleBase" id="RU004008"/>
    </source>
</evidence>
<evidence type="ECO:0000256" key="6">
    <source>
        <dbReference type="RuleBase" id="RU004005"/>
    </source>
</evidence>
<reference evidence="9" key="2">
    <citation type="journal article" date="2021" name="Microbiome">
        <title>Successional dynamics and alternative stable states in a saline activated sludge microbial community over 9 years.</title>
        <authorList>
            <person name="Wang Y."/>
            <person name="Ye J."/>
            <person name="Ju F."/>
            <person name="Liu L."/>
            <person name="Boyd J.A."/>
            <person name="Deng Y."/>
            <person name="Parks D.H."/>
            <person name="Jiang X."/>
            <person name="Yin X."/>
            <person name="Woodcroft B.J."/>
            <person name="Tyson G.W."/>
            <person name="Hugenholtz P."/>
            <person name="Polz M.F."/>
            <person name="Zhang T."/>
        </authorList>
    </citation>
    <scope>NUCLEOTIDE SEQUENCE</scope>
    <source>
        <strain evidence="9">HKST-UBA15</strain>
    </source>
</reference>
<dbReference type="NCBIfam" id="TIGR01044">
    <property type="entry name" value="rplV_bact"/>
    <property type="match status" value="1"/>
</dbReference>
<evidence type="ECO:0000256" key="7">
    <source>
        <dbReference type="RuleBase" id="RU004006"/>
    </source>
</evidence>
<gene>
    <name evidence="9" type="primary">rplV</name>
    <name evidence="9" type="ORF">KC675_02425</name>
</gene>
<dbReference type="AlphaFoldDB" id="A0A955L0F2"/>